<dbReference type="GeneID" id="42856287"/>
<name>A0A0D8J0X1_9FIRM</name>
<organism evidence="1 2">
    <name type="scientific">Ruthenibacterium lactatiformans</name>
    <dbReference type="NCBI Taxonomy" id="1550024"/>
    <lineage>
        <taxon>Bacteria</taxon>
        <taxon>Bacillati</taxon>
        <taxon>Bacillota</taxon>
        <taxon>Clostridia</taxon>
        <taxon>Eubacteriales</taxon>
        <taxon>Oscillospiraceae</taxon>
        <taxon>Ruthenibacterium</taxon>
    </lineage>
</organism>
<gene>
    <name evidence="1" type="ORF">TQ39_06615</name>
</gene>
<protein>
    <recommendedName>
        <fullName evidence="3">AbrB family transcriptional regulator</fullName>
    </recommendedName>
</protein>
<evidence type="ECO:0000313" key="2">
    <source>
        <dbReference type="Proteomes" id="UP000032483"/>
    </source>
</evidence>
<accession>A0A0D8J0X1</accession>
<proteinExistence type="predicted"/>
<reference evidence="1" key="1">
    <citation type="submission" date="2015-02" db="EMBL/GenBank/DDBJ databases">
        <title>A novel member of the family Ruminococcaceae isolated from human feces.</title>
        <authorList>
            <person name="Shkoporov A.N."/>
            <person name="Chaplin A.V."/>
            <person name="Motuzova O.V."/>
            <person name="Kafarskaia L.I."/>
            <person name="Khokhlova E.V."/>
            <person name="Efimov B.A."/>
        </authorList>
    </citation>
    <scope>NUCLEOTIDE SEQUENCE [LARGE SCALE GENOMIC DNA]</scope>
    <source>
        <strain evidence="1">585-1</strain>
    </source>
</reference>
<sequence>MNLWKDRRVDSLHRVVLPREAFSLLGWTSDEVLEAEALLAQDALLLRAQNHPRPQCCACGGAQDLVSLGGRRWLCGACLAAANAASKA</sequence>
<evidence type="ECO:0000313" key="1">
    <source>
        <dbReference type="EMBL" id="KJF40557.1"/>
    </source>
</evidence>
<dbReference type="AlphaFoldDB" id="A0A0D8J0X1"/>
<keyword evidence="2" id="KW-1185">Reference proteome</keyword>
<dbReference type="Proteomes" id="UP000032483">
    <property type="component" value="Unassembled WGS sequence"/>
</dbReference>
<evidence type="ECO:0008006" key="3">
    <source>
        <dbReference type="Google" id="ProtNLM"/>
    </source>
</evidence>
<dbReference type="EMBL" id="JXXK01000006">
    <property type="protein sequence ID" value="KJF40557.1"/>
    <property type="molecule type" value="Genomic_DNA"/>
</dbReference>
<dbReference type="RefSeq" id="WP_050004958.1">
    <property type="nucleotide sequence ID" value="NZ_DAWBJP010000001.1"/>
</dbReference>
<comment type="caution">
    <text evidence="1">The sequence shown here is derived from an EMBL/GenBank/DDBJ whole genome shotgun (WGS) entry which is preliminary data.</text>
</comment>